<gene>
    <name evidence="1" type="ORF">METZ01_LOCUS15093</name>
</gene>
<accession>A0A381P7J4</accession>
<dbReference type="EMBL" id="UINC01000855">
    <property type="protein sequence ID" value="SUZ62239.1"/>
    <property type="molecule type" value="Genomic_DNA"/>
</dbReference>
<reference evidence="1" key="1">
    <citation type="submission" date="2018-05" db="EMBL/GenBank/DDBJ databases">
        <authorList>
            <person name="Lanie J.A."/>
            <person name="Ng W.-L."/>
            <person name="Kazmierczak K.M."/>
            <person name="Andrzejewski T.M."/>
            <person name="Davidsen T.M."/>
            <person name="Wayne K.J."/>
            <person name="Tettelin H."/>
            <person name="Glass J.I."/>
            <person name="Rusch D."/>
            <person name="Podicherti R."/>
            <person name="Tsui H.-C.T."/>
            <person name="Winkler M.E."/>
        </authorList>
    </citation>
    <scope>NUCLEOTIDE SEQUENCE</scope>
</reference>
<protein>
    <submittedName>
        <fullName evidence="1">Uncharacterized protein</fullName>
    </submittedName>
</protein>
<proteinExistence type="predicted"/>
<dbReference type="AlphaFoldDB" id="A0A381P7J4"/>
<sequence length="33" mass="3857">MLSGPWKQKLIRYANTGTDYKLPMRNSMDSPRT</sequence>
<organism evidence="1">
    <name type="scientific">marine metagenome</name>
    <dbReference type="NCBI Taxonomy" id="408172"/>
    <lineage>
        <taxon>unclassified sequences</taxon>
        <taxon>metagenomes</taxon>
        <taxon>ecological metagenomes</taxon>
    </lineage>
</organism>
<evidence type="ECO:0000313" key="1">
    <source>
        <dbReference type="EMBL" id="SUZ62239.1"/>
    </source>
</evidence>
<name>A0A381P7J4_9ZZZZ</name>
<feature type="non-terminal residue" evidence="1">
    <location>
        <position position="33"/>
    </location>
</feature>